<feature type="domain" description="F-box" evidence="1">
    <location>
        <begin position="6"/>
        <end position="51"/>
    </location>
</feature>
<dbReference type="InterPro" id="IPR036047">
    <property type="entry name" value="F-box-like_dom_sf"/>
</dbReference>
<dbReference type="InterPro" id="IPR001810">
    <property type="entry name" value="F-box_dom"/>
</dbReference>
<sequence length="509" mass="57574">MYAMPPHMIEELPNEVFEAISASLDLRDLNNVRLVSRSMASKVTQNHYASFLRCKRVLVARDALELTAELTANEGIGCFVEELMLVGVVYNAAGLDHQLAKGTATMVGRGSEANGLLELPKEAGTPIELEHAARESQILQAKQADYHRMHGDGEDVALLTRIFRNLAANTKRRGLKCISTDVVEYRKDSKTPQHASQRLAWRSVWHMAAETFHTLMLALAAASLPVDELNIFCNDYSGHCSLACNEVSGCDWQAKGTALALANVQSLSISISDRILDETEHDISATGDPVERLTASASVTGLLPNLDALRSQSTEDVNFNGLVALLQLCTSMKRLDLRRCRLRRQQHELDDDRDQRFFQDVARAVHLPALQALALHNFKVREKDLLSILESQNVNNLMLHNILLDPGDRWDPIFTYCTSTHHGINALHFEDLYQDNAQIFFGERPEEIANSVIPGLHKYQNIHRQQDRNMMPIIWSIPRYRKLRMDRFVKQRHDRHRDMFGPPVSHFPH</sequence>
<dbReference type="SUPFAM" id="SSF81383">
    <property type="entry name" value="F-box domain"/>
    <property type="match status" value="1"/>
</dbReference>
<accession>A0A2S6CDY7</accession>
<dbReference type="AlphaFoldDB" id="A0A2S6CDY7"/>
<evidence type="ECO:0000313" key="3">
    <source>
        <dbReference type="Proteomes" id="UP000237631"/>
    </source>
</evidence>
<organism evidence="2 3">
    <name type="scientific">Cercospora berteroae</name>
    <dbReference type="NCBI Taxonomy" id="357750"/>
    <lineage>
        <taxon>Eukaryota</taxon>
        <taxon>Fungi</taxon>
        <taxon>Dikarya</taxon>
        <taxon>Ascomycota</taxon>
        <taxon>Pezizomycotina</taxon>
        <taxon>Dothideomycetes</taxon>
        <taxon>Dothideomycetidae</taxon>
        <taxon>Mycosphaerellales</taxon>
        <taxon>Mycosphaerellaceae</taxon>
        <taxon>Cercospora</taxon>
    </lineage>
</organism>
<dbReference type="CDD" id="cd09917">
    <property type="entry name" value="F-box_SF"/>
    <property type="match status" value="1"/>
</dbReference>
<dbReference type="OrthoDB" id="3886018at2759"/>
<dbReference type="Pfam" id="PF00646">
    <property type="entry name" value="F-box"/>
    <property type="match status" value="1"/>
</dbReference>
<protein>
    <recommendedName>
        <fullName evidence="1">F-box domain-containing protein</fullName>
    </recommendedName>
</protein>
<dbReference type="EMBL" id="PNEN01000481">
    <property type="protein sequence ID" value="PPJ57959.1"/>
    <property type="molecule type" value="Genomic_DNA"/>
</dbReference>
<reference evidence="3" key="1">
    <citation type="journal article" date="2017" name="bioRxiv">
        <title>Conservation of a gene cluster reveals novel cercosporin biosynthetic mechanisms and extends production to the genus Colletotrichum.</title>
        <authorList>
            <person name="de Jonge R."/>
            <person name="Ebert M.K."/>
            <person name="Huitt-Roehl C.R."/>
            <person name="Pal P."/>
            <person name="Suttle J.C."/>
            <person name="Spanner R.E."/>
            <person name="Neubauer J.D."/>
            <person name="Jurick W.M.II."/>
            <person name="Stott K.A."/>
            <person name="Secor G.A."/>
            <person name="Thomma B.P.H.J."/>
            <person name="Van de Peer Y."/>
            <person name="Townsend C.A."/>
            <person name="Bolton M.D."/>
        </authorList>
    </citation>
    <scope>NUCLEOTIDE SEQUENCE [LARGE SCALE GENOMIC DNA]</scope>
    <source>
        <strain evidence="3">CBS538.71</strain>
    </source>
</reference>
<proteinExistence type="predicted"/>
<keyword evidence="3" id="KW-1185">Reference proteome</keyword>
<dbReference type="Proteomes" id="UP000237631">
    <property type="component" value="Unassembled WGS sequence"/>
</dbReference>
<comment type="caution">
    <text evidence="2">The sequence shown here is derived from an EMBL/GenBank/DDBJ whole genome shotgun (WGS) entry which is preliminary data.</text>
</comment>
<evidence type="ECO:0000313" key="2">
    <source>
        <dbReference type="EMBL" id="PPJ57959.1"/>
    </source>
</evidence>
<name>A0A2S6CDY7_9PEZI</name>
<evidence type="ECO:0000259" key="1">
    <source>
        <dbReference type="PROSITE" id="PS50181"/>
    </source>
</evidence>
<dbReference type="PROSITE" id="PS50181">
    <property type="entry name" value="FBOX"/>
    <property type="match status" value="1"/>
</dbReference>
<gene>
    <name evidence="2" type="ORF">CBER1_09419</name>
</gene>